<dbReference type="SUPFAM" id="SSF51679">
    <property type="entry name" value="Bacterial luciferase-like"/>
    <property type="match status" value="1"/>
</dbReference>
<evidence type="ECO:0000256" key="4">
    <source>
        <dbReference type="ARBA" id="ARBA00023033"/>
    </source>
</evidence>
<dbReference type="PANTHER" id="PTHR30137:SF16">
    <property type="entry name" value="BLL0895 PROTEIN"/>
    <property type="match status" value="1"/>
</dbReference>
<reference evidence="6 7" key="1">
    <citation type="submission" date="2024-03" db="EMBL/GenBank/DDBJ databases">
        <title>Novel species of the genus Variovorax.</title>
        <authorList>
            <person name="Liu Q."/>
            <person name="Xin Y.-H."/>
        </authorList>
    </citation>
    <scope>NUCLEOTIDE SEQUENCE [LARGE SCALE GENOMIC DNA]</scope>
    <source>
        <strain evidence="6 7">KACC 18501</strain>
    </source>
</reference>
<evidence type="ECO:0000256" key="3">
    <source>
        <dbReference type="ARBA" id="ARBA00023002"/>
    </source>
</evidence>
<dbReference type="RefSeq" id="WP_340368274.1">
    <property type="nucleotide sequence ID" value="NZ_JBBKZV010000059.1"/>
</dbReference>
<dbReference type="Proteomes" id="UP001363010">
    <property type="component" value="Unassembled WGS sequence"/>
</dbReference>
<dbReference type="EMBL" id="JBBKZV010000059">
    <property type="protein sequence ID" value="MEJ8827245.1"/>
    <property type="molecule type" value="Genomic_DNA"/>
</dbReference>
<evidence type="ECO:0000313" key="6">
    <source>
        <dbReference type="EMBL" id="MEJ8827245.1"/>
    </source>
</evidence>
<keyword evidence="4" id="KW-0503">Monooxygenase</keyword>
<accession>A0ABU8WB22</accession>
<dbReference type="PANTHER" id="PTHR30137">
    <property type="entry name" value="LUCIFERASE-LIKE MONOOXYGENASE"/>
    <property type="match status" value="1"/>
</dbReference>
<comment type="caution">
    <text evidence="6">The sequence shown here is derived from an EMBL/GenBank/DDBJ whole genome shotgun (WGS) entry which is preliminary data.</text>
</comment>
<dbReference type="Gene3D" id="3.20.20.30">
    <property type="entry name" value="Luciferase-like domain"/>
    <property type="match status" value="1"/>
</dbReference>
<keyword evidence="7" id="KW-1185">Reference proteome</keyword>
<evidence type="ECO:0000259" key="5">
    <source>
        <dbReference type="Pfam" id="PF00296"/>
    </source>
</evidence>
<dbReference type="Pfam" id="PF00296">
    <property type="entry name" value="Bac_luciferase"/>
    <property type="match status" value="1"/>
</dbReference>
<dbReference type="EC" id="1.-.-.-" evidence="6"/>
<evidence type="ECO:0000256" key="1">
    <source>
        <dbReference type="ARBA" id="ARBA00010426"/>
    </source>
</evidence>
<comment type="similarity">
    <text evidence="1">Belongs to the bacterial luciferase oxidoreductase family.</text>
</comment>
<keyword evidence="3 6" id="KW-0560">Oxidoreductase</keyword>
<organism evidence="6 7">
    <name type="scientific">Variovorax humicola</name>
    <dbReference type="NCBI Taxonomy" id="1769758"/>
    <lineage>
        <taxon>Bacteria</taxon>
        <taxon>Pseudomonadati</taxon>
        <taxon>Pseudomonadota</taxon>
        <taxon>Betaproteobacteria</taxon>
        <taxon>Burkholderiales</taxon>
        <taxon>Comamonadaceae</taxon>
        <taxon>Variovorax</taxon>
    </lineage>
</organism>
<sequence>MKLGLFGMPLHPPTRPMTETFKENTEKIIYADEIGFDEVWLGEHMSCTTEPISSPLIFLASLIHQTKRIRFGTGVIALPNHHPAVVAAEVAQFDHMSQGRLLFGIGPGGLASDMELFEVLDGAYRTERMMESIDTILKIWSQDPPYVIDGKHWKISLKDMVIPELGVGFMPKPFQKPHPEISMTAMSPFSDSVKTAAARGFGAMSANFCPEYVIASHWKKYVEGCELAGREPTGHDWRVARNIIIAESDAEARDRVMDPAGSNYYYFDYLWRVLKSVNYTAVMKDDPKQPDDAVTVEQLIDSMVVYGSPKTVADKLVSFRERTGPFHGLMMASMDGMGRNRAWEWETMRRLAHEVMPTLRKATSTPAAELLAA</sequence>
<name>A0ABU8WB22_9BURK</name>
<proteinExistence type="inferred from homology"/>
<dbReference type="InterPro" id="IPR036661">
    <property type="entry name" value="Luciferase-like_sf"/>
</dbReference>
<dbReference type="InterPro" id="IPR011251">
    <property type="entry name" value="Luciferase-like_dom"/>
</dbReference>
<protein>
    <submittedName>
        <fullName evidence="6">LLM class flavin-dependent oxidoreductase</fullName>
        <ecNumber evidence="6">1.-.-.-</ecNumber>
    </submittedName>
</protein>
<evidence type="ECO:0000256" key="2">
    <source>
        <dbReference type="ARBA" id="ARBA00022630"/>
    </source>
</evidence>
<feature type="domain" description="Luciferase-like" evidence="5">
    <location>
        <begin position="1"/>
        <end position="322"/>
    </location>
</feature>
<keyword evidence="2" id="KW-0285">Flavoprotein</keyword>
<dbReference type="InterPro" id="IPR050766">
    <property type="entry name" value="Bact_Lucif_Oxidored"/>
</dbReference>
<gene>
    <name evidence="6" type="ORF">WKW80_35580</name>
</gene>
<dbReference type="GO" id="GO:0016491">
    <property type="term" value="F:oxidoreductase activity"/>
    <property type="evidence" value="ECO:0007669"/>
    <property type="project" value="UniProtKB-KW"/>
</dbReference>
<evidence type="ECO:0000313" key="7">
    <source>
        <dbReference type="Proteomes" id="UP001363010"/>
    </source>
</evidence>